<comment type="caution">
    <text evidence="1">The sequence shown here is derived from an EMBL/GenBank/DDBJ whole genome shotgun (WGS) entry which is preliminary data.</text>
</comment>
<organism evidence="1 2">
    <name type="scientific">Dermacentor silvarum</name>
    <name type="common">Tick</name>
    <dbReference type="NCBI Taxonomy" id="543639"/>
    <lineage>
        <taxon>Eukaryota</taxon>
        <taxon>Metazoa</taxon>
        <taxon>Ecdysozoa</taxon>
        <taxon>Arthropoda</taxon>
        <taxon>Chelicerata</taxon>
        <taxon>Arachnida</taxon>
        <taxon>Acari</taxon>
        <taxon>Parasitiformes</taxon>
        <taxon>Ixodida</taxon>
        <taxon>Ixodoidea</taxon>
        <taxon>Ixodidae</taxon>
        <taxon>Rhipicephalinae</taxon>
        <taxon>Dermacentor</taxon>
    </lineage>
</organism>
<keyword evidence="2" id="KW-1185">Reference proteome</keyword>
<reference evidence="1" key="1">
    <citation type="submission" date="2020-05" db="EMBL/GenBank/DDBJ databases">
        <title>Large-scale comparative analyses of tick genomes elucidate their genetic diversity and vector capacities.</title>
        <authorList>
            <person name="Jia N."/>
            <person name="Wang J."/>
            <person name="Shi W."/>
            <person name="Du L."/>
            <person name="Sun Y."/>
            <person name="Zhan W."/>
            <person name="Jiang J."/>
            <person name="Wang Q."/>
            <person name="Zhang B."/>
            <person name="Ji P."/>
            <person name="Sakyi L.B."/>
            <person name="Cui X."/>
            <person name="Yuan T."/>
            <person name="Jiang B."/>
            <person name="Yang W."/>
            <person name="Lam T.T.-Y."/>
            <person name="Chang Q."/>
            <person name="Ding S."/>
            <person name="Wang X."/>
            <person name="Zhu J."/>
            <person name="Ruan X."/>
            <person name="Zhao L."/>
            <person name="Wei J."/>
            <person name="Que T."/>
            <person name="Du C."/>
            <person name="Cheng J."/>
            <person name="Dai P."/>
            <person name="Han X."/>
            <person name="Huang E."/>
            <person name="Gao Y."/>
            <person name="Liu J."/>
            <person name="Shao H."/>
            <person name="Ye R."/>
            <person name="Li L."/>
            <person name="Wei W."/>
            <person name="Wang X."/>
            <person name="Wang C."/>
            <person name="Yang T."/>
            <person name="Huo Q."/>
            <person name="Li W."/>
            <person name="Guo W."/>
            <person name="Chen H."/>
            <person name="Zhou L."/>
            <person name="Ni X."/>
            <person name="Tian J."/>
            <person name="Zhou Y."/>
            <person name="Sheng Y."/>
            <person name="Liu T."/>
            <person name="Pan Y."/>
            <person name="Xia L."/>
            <person name="Li J."/>
            <person name="Zhao F."/>
            <person name="Cao W."/>
        </authorList>
    </citation>
    <scope>NUCLEOTIDE SEQUENCE</scope>
    <source>
        <strain evidence="1">Dsil-2018</strain>
    </source>
</reference>
<gene>
    <name evidence="1" type="ORF">HPB49_006744</name>
</gene>
<dbReference type="Proteomes" id="UP000821865">
    <property type="component" value="Chromosome 1"/>
</dbReference>
<protein>
    <submittedName>
        <fullName evidence="1">Uncharacterized protein</fullName>
    </submittedName>
</protein>
<evidence type="ECO:0000313" key="2">
    <source>
        <dbReference type="Proteomes" id="UP000821865"/>
    </source>
</evidence>
<name>A0ACB8DWQ8_DERSI</name>
<accession>A0ACB8DWQ8</accession>
<dbReference type="EMBL" id="CM023470">
    <property type="protein sequence ID" value="KAH7978786.1"/>
    <property type="molecule type" value="Genomic_DNA"/>
</dbReference>
<sequence>MDPGSACRRHSLGVRAAPETGCMQQAGSTEHAPFVRAPEPRGVVAGSAAPVAQRSKQGKTDQTSQRDAIFNDLYSECRLAPPGARLSYLVRNKIERLTREERKDIVSRLREGCAPLFVACKKGNSDIVEYLITMCGADLEQRGVYEVTDDRSIHFVTPLWCAAVAGKLAVVKQLIDYGANVNSVSDTGSTPVRSACFMSHREVVMYLVNHGADILKPNYNGGTCLINSVQSVSLCRFLLRRGADVNAQDVQLKTALHYAIQEHRFDTTRLLLEQRANPFLRSRYGDDALQTACLKGAAQIYEYLVSTVEYSAARRAEADELMGTTFLDEHHDVQSALFYWRRAQALRARDAVPKPLGGARRPAFQMASEYASAEELDALAHDLDALRTQSLLMCERILGAQHKDTVFRLMYRGAAYADSMQYQRCIDLWQYALELRVARDTLLHTEAGQAAAALVRLYLDMLDKGRAGLLRDRLRLDDVLATARLLVDRCGESARLLRERPVYRRHLDNFDKLLRVLTHLLHVLHALPKRGADDEAAVRRLVCRALAQQARTASGDSLLHLVVSRANTMKPTAFFEEAHAHVFPDASLAALLLDCGADVEACNEARSTALHVAALRNNFVPEVVQTLLRHGAHLDRRNANGNQPHRMLAGIGECVLNPLQHISLQCLAARKIVERRIPFAGEVPSALENFIRIH</sequence>
<proteinExistence type="predicted"/>
<evidence type="ECO:0000313" key="1">
    <source>
        <dbReference type="EMBL" id="KAH7978786.1"/>
    </source>
</evidence>